<keyword evidence="8 11" id="KW-0472">Membrane</keyword>
<feature type="domain" description="TonB-dependent receptor-like beta-barrel" evidence="14">
    <location>
        <begin position="225"/>
        <end position="682"/>
    </location>
</feature>
<evidence type="ECO:0000313" key="16">
    <source>
        <dbReference type="EMBL" id="CAH0533545.1"/>
    </source>
</evidence>
<dbReference type="PANTHER" id="PTHR30069">
    <property type="entry name" value="TONB-DEPENDENT OUTER MEMBRANE RECEPTOR"/>
    <property type="match status" value="1"/>
</dbReference>
<evidence type="ECO:0000256" key="13">
    <source>
        <dbReference type="SAM" id="SignalP"/>
    </source>
</evidence>
<dbReference type="PANTHER" id="PTHR30069:SF29">
    <property type="entry name" value="HEMOGLOBIN AND HEMOGLOBIN-HAPTOGLOBIN-BINDING PROTEIN 1-RELATED"/>
    <property type="match status" value="1"/>
</dbReference>
<evidence type="ECO:0000256" key="3">
    <source>
        <dbReference type="ARBA" id="ARBA00022448"/>
    </source>
</evidence>
<dbReference type="InterPro" id="IPR039426">
    <property type="entry name" value="TonB-dep_rcpt-like"/>
</dbReference>
<comment type="caution">
    <text evidence="16">The sequence shown here is derived from an EMBL/GenBank/DDBJ whole genome shotgun (WGS) entry which is preliminary data.</text>
</comment>
<evidence type="ECO:0000313" key="17">
    <source>
        <dbReference type="Proteomes" id="UP000838672"/>
    </source>
</evidence>
<evidence type="ECO:0000256" key="4">
    <source>
        <dbReference type="ARBA" id="ARBA00022452"/>
    </source>
</evidence>
<evidence type="ECO:0000259" key="15">
    <source>
        <dbReference type="Pfam" id="PF07715"/>
    </source>
</evidence>
<name>A0ABM8ZT96_9VIBR</name>
<feature type="signal peptide" evidence="13">
    <location>
        <begin position="1"/>
        <end position="21"/>
    </location>
</feature>
<evidence type="ECO:0000256" key="10">
    <source>
        <dbReference type="ARBA" id="ARBA00023237"/>
    </source>
</evidence>
<evidence type="ECO:0000259" key="14">
    <source>
        <dbReference type="Pfam" id="PF00593"/>
    </source>
</evidence>
<dbReference type="Gene3D" id="2.170.130.10">
    <property type="entry name" value="TonB-dependent receptor, plug domain"/>
    <property type="match status" value="1"/>
</dbReference>
<keyword evidence="3 11" id="KW-0813">Transport</keyword>
<keyword evidence="5 11" id="KW-0812">Transmembrane</keyword>
<accession>A0ABM8ZT96</accession>
<dbReference type="Pfam" id="PF07715">
    <property type="entry name" value="Plug"/>
    <property type="match status" value="1"/>
</dbReference>
<keyword evidence="4 11" id="KW-1134">Transmembrane beta strand</keyword>
<dbReference type="SUPFAM" id="SSF56935">
    <property type="entry name" value="Porins"/>
    <property type="match status" value="1"/>
</dbReference>
<evidence type="ECO:0000256" key="6">
    <source>
        <dbReference type="ARBA" id="ARBA00022729"/>
    </source>
</evidence>
<dbReference type="PROSITE" id="PS52016">
    <property type="entry name" value="TONB_DEPENDENT_REC_3"/>
    <property type="match status" value="1"/>
</dbReference>
<organism evidence="16 17">
    <name type="scientific">Vibrio stylophorae</name>
    <dbReference type="NCBI Taxonomy" id="659351"/>
    <lineage>
        <taxon>Bacteria</taxon>
        <taxon>Pseudomonadati</taxon>
        <taxon>Pseudomonadota</taxon>
        <taxon>Gammaproteobacteria</taxon>
        <taxon>Vibrionales</taxon>
        <taxon>Vibrionaceae</taxon>
        <taxon>Vibrio</taxon>
    </lineage>
</organism>
<keyword evidence="9" id="KW-0675">Receptor</keyword>
<evidence type="ECO:0000256" key="11">
    <source>
        <dbReference type="PROSITE-ProRule" id="PRU01360"/>
    </source>
</evidence>
<evidence type="ECO:0000256" key="9">
    <source>
        <dbReference type="ARBA" id="ARBA00023170"/>
    </source>
</evidence>
<dbReference type="Gene3D" id="2.40.170.20">
    <property type="entry name" value="TonB-dependent receptor, beta-barrel domain"/>
    <property type="match status" value="1"/>
</dbReference>
<comment type="subcellular location">
    <subcellularLocation>
        <location evidence="1 11">Cell outer membrane</location>
        <topology evidence="1 11">Multi-pass membrane protein</topology>
    </subcellularLocation>
</comment>
<reference evidence="16" key="1">
    <citation type="submission" date="2021-11" db="EMBL/GenBank/DDBJ databases">
        <authorList>
            <person name="Rodrigo-Torres L."/>
            <person name="Arahal R. D."/>
            <person name="Lucena T."/>
        </authorList>
    </citation>
    <scope>NUCLEOTIDE SEQUENCE</scope>
    <source>
        <strain evidence="16">CECT 7929</strain>
    </source>
</reference>
<keyword evidence="17" id="KW-1185">Reference proteome</keyword>
<dbReference type="Pfam" id="PF00593">
    <property type="entry name" value="TonB_dep_Rec_b-barrel"/>
    <property type="match status" value="1"/>
</dbReference>
<feature type="domain" description="TonB-dependent receptor plug" evidence="15">
    <location>
        <begin position="51"/>
        <end position="160"/>
    </location>
</feature>
<dbReference type="EMBL" id="CAKLDI010000001">
    <property type="protein sequence ID" value="CAH0533545.1"/>
    <property type="molecule type" value="Genomic_DNA"/>
</dbReference>
<keyword evidence="10 11" id="KW-0998">Cell outer membrane</keyword>
<proteinExistence type="inferred from homology"/>
<evidence type="ECO:0000256" key="12">
    <source>
        <dbReference type="RuleBase" id="RU003357"/>
    </source>
</evidence>
<dbReference type="InterPro" id="IPR012910">
    <property type="entry name" value="Plug_dom"/>
</dbReference>
<dbReference type="InterPro" id="IPR036942">
    <property type="entry name" value="Beta-barrel_TonB_sf"/>
</dbReference>
<evidence type="ECO:0000256" key="2">
    <source>
        <dbReference type="ARBA" id="ARBA00008143"/>
    </source>
</evidence>
<evidence type="ECO:0000256" key="5">
    <source>
        <dbReference type="ARBA" id="ARBA00022692"/>
    </source>
</evidence>
<comment type="similarity">
    <text evidence="2">Belongs to the TonB-dependent receptor family. Hemoglobin/haptoglobin binding protein subfamily.</text>
</comment>
<dbReference type="InterPro" id="IPR037066">
    <property type="entry name" value="Plug_dom_sf"/>
</dbReference>
<protein>
    <submittedName>
        <fullName evidence="16">Vitamin B12 transporter BtuB</fullName>
    </submittedName>
</protein>
<evidence type="ECO:0000256" key="8">
    <source>
        <dbReference type="ARBA" id="ARBA00023136"/>
    </source>
</evidence>
<sequence>MRTKSTLTLFCSLLSMPIVHAEDDLLSLVDIPLSSLADTKVTSATKKAQSLSEIPAAVYIITAKEIERSGARSVADALALAPGLHVAKFSNYDWGISARSTNESLSNTLLVMVDGRSVFNPMFSGVDWDLIPVSLNNIEQIEVVLGPVGTMWGGNAVNGVINIITKEAENAPQGDISASFGNYDYQEFQLHHGIELGDYAHLSSYFEFVDHKPWTSNDVRIKDIQDFRVYTERFGARLDYQKYADTLSLQAGGIRSREDYLWLDLNPHFLKPPTPSNHIFETEMKMQEYYLGGQHLREFENGDDLETALWLTYNSNDNTARNAKFLRFDLDSHYAFNDLWSTRLTVGANVRFIDEKLGQFSAREAHNMPYLRYSLNHSDFFNQNYGLYFNWEVPLTDKAQIIVGNRWQYNNINEKIDAQPQIRLSYNIAPKQLFWMGWGRSIVTPSRLERETNFRDNKYMEDVRFSDGNNYDYYVSYLYRGNPNLKTEVVETYEMGYRLSQSDTLQLSLNGYYSIHDNIRAYQQTGAQQWIVPDGSPGTHGTVVELYTSRFIDPLWSETYGAEIAMKWRPTAALQLNANYSYKNINGHCRGAICPGNDAVWRVLENQPNHFINAQLMWDITPTLWFSSTMQYVAESKLHPDYQAVLSEHSRYIWPQVLSVDTSLSWQKQANYPQITASIENIGADQTHEFPLAVNPYTNGLQYWLTVDWNYAAMD</sequence>
<dbReference type="Proteomes" id="UP000838672">
    <property type="component" value="Unassembled WGS sequence"/>
</dbReference>
<keyword evidence="6 13" id="KW-0732">Signal</keyword>
<gene>
    <name evidence="16" type="primary">btuB_2</name>
    <name evidence="16" type="ORF">VST7929_01415</name>
</gene>
<evidence type="ECO:0000256" key="1">
    <source>
        <dbReference type="ARBA" id="ARBA00004571"/>
    </source>
</evidence>
<evidence type="ECO:0000256" key="7">
    <source>
        <dbReference type="ARBA" id="ARBA00023077"/>
    </source>
</evidence>
<dbReference type="InterPro" id="IPR000531">
    <property type="entry name" value="Beta-barrel_TonB"/>
</dbReference>
<feature type="chain" id="PRO_5046217327" evidence="13">
    <location>
        <begin position="22"/>
        <end position="715"/>
    </location>
</feature>
<keyword evidence="7 12" id="KW-0798">TonB box</keyword>